<dbReference type="AlphaFoldDB" id="A0A8H6RMX1"/>
<keyword evidence="3" id="KW-0862">Zinc</keyword>
<evidence type="ECO:0000256" key="4">
    <source>
        <dbReference type="PROSITE-ProRule" id="PRU00134"/>
    </source>
</evidence>
<dbReference type="GO" id="GO:0008270">
    <property type="term" value="F:zinc ion binding"/>
    <property type="evidence" value="ECO:0007669"/>
    <property type="project" value="UniProtKB-KW"/>
</dbReference>
<feature type="domain" description="MYND-type" evidence="5">
    <location>
        <begin position="251"/>
        <end position="288"/>
    </location>
</feature>
<proteinExistence type="predicted"/>
<dbReference type="EMBL" id="JABCIY010000080">
    <property type="protein sequence ID" value="KAF7193567.1"/>
    <property type="molecule type" value="Genomic_DNA"/>
</dbReference>
<dbReference type="Gene3D" id="6.10.140.2220">
    <property type="match status" value="1"/>
</dbReference>
<dbReference type="SUPFAM" id="SSF144232">
    <property type="entry name" value="HIT/MYND zinc finger-like"/>
    <property type="match status" value="1"/>
</dbReference>
<keyword evidence="2 4" id="KW-0863">Zinc-finger</keyword>
<dbReference type="InterPro" id="IPR002893">
    <property type="entry name" value="Znf_MYND"/>
</dbReference>
<evidence type="ECO:0000259" key="5">
    <source>
        <dbReference type="PROSITE" id="PS50865"/>
    </source>
</evidence>
<sequence>MVTAYGMLPPGYTKLPAGVMELWGEGIFENGSNMDVVARFDKESGLKKMQETVNAAASDQTKHVTYSVYAKQCSGPDAVKSVRKHLDSGVLASLAAKQVQAYFNPLKSSDFTCHGQTCCILAACALSLGCTTFKDLKGYKMYFDTYAKFIRGILGGASISNQSAFQLQQALEDFTSSTPYDFGSQSEIEVRQAKMNAGLSATQATPCWVMHVGGVPTNEEAAPPRPKVGVPSMIGPCTKEDMHYENKPGECGQCLKPGAKLACGRCRDMLYCNKTCQKEDWGRHKVVCRTPEDAKDMLDNGSKWSNAFDISGGAGGSGGVGVGAGASGMLSLLGQLGIVM</sequence>
<dbReference type="Proteomes" id="UP000660729">
    <property type="component" value="Unassembled WGS sequence"/>
</dbReference>
<organism evidence="6 7">
    <name type="scientific">Pseudocercospora fuligena</name>
    <dbReference type="NCBI Taxonomy" id="685502"/>
    <lineage>
        <taxon>Eukaryota</taxon>
        <taxon>Fungi</taxon>
        <taxon>Dikarya</taxon>
        <taxon>Ascomycota</taxon>
        <taxon>Pezizomycotina</taxon>
        <taxon>Dothideomycetes</taxon>
        <taxon>Dothideomycetidae</taxon>
        <taxon>Mycosphaerellales</taxon>
        <taxon>Mycosphaerellaceae</taxon>
        <taxon>Pseudocercospora</taxon>
    </lineage>
</organism>
<keyword evidence="7" id="KW-1185">Reference proteome</keyword>
<protein>
    <recommendedName>
        <fullName evidence="5">MYND-type domain-containing protein</fullName>
    </recommendedName>
</protein>
<evidence type="ECO:0000313" key="6">
    <source>
        <dbReference type="EMBL" id="KAF7193567.1"/>
    </source>
</evidence>
<comment type="caution">
    <text evidence="6">The sequence shown here is derived from an EMBL/GenBank/DDBJ whole genome shotgun (WGS) entry which is preliminary data.</text>
</comment>
<dbReference type="Pfam" id="PF01753">
    <property type="entry name" value="zf-MYND"/>
    <property type="match status" value="1"/>
</dbReference>
<dbReference type="PROSITE" id="PS50865">
    <property type="entry name" value="ZF_MYND_2"/>
    <property type="match status" value="1"/>
</dbReference>
<reference evidence="6" key="1">
    <citation type="submission" date="2020-04" db="EMBL/GenBank/DDBJ databases">
        <title>Draft genome resource of the tomato pathogen Pseudocercospora fuligena.</title>
        <authorList>
            <person name="Zaccaron A."/>
        </authorList>
    </citation>
    <scope>NUCLEOTIDE SEQUENCE</scope>
    <source>
        <strain evidence="6">PF001</strain>
    </source>
</reference>
<evidence type="ECO:0000256" key="3">
    <source>
        <dbReference type="ARBA" id="ARBA00022833"/>
    </source>
</evidence>
<gene>
    <name evidence="6" type="ORF">HII31_05142</name>
</gene>
<evidence type="ECO:0000256" key="2">
    <source>
        <dbReference type="ARBA" id="ARBA00022771"/>
    </source>
</evidence>
<evidence type="ECO:0000313" key="7">
    <source>
        <dbReference type="Proteomes" id="UP000660729"/>
    </source>
</evidence>
<keyword evidence="1" id="KW-0479">Metal-binding</keyword>
<dbReference type="PROSITE" id="PS01360">
    <property type="entry name" value="ZF_MYND_1"/>
    <property type="match status" value="1"/>
</dbReference>
<name>A0A8H6RMX1_9PEZI</name>
<evidence type="ECO:0000256" key="1">
    <source>
        <dbReference type="ARBA" id="ARBA00022723"/>
    </source>
</evidence>
<dbReference type="OrthoDB" id="341421at2759"/>
<accession>A0A8H6RMX1</accession>